<keyword evidence="3 5" id="KW-0732">Signal</keyword>
<dbReference type="PROSITE" id="PS51257">
    <property type="entry name" value="PROKAR_LIPOPROTEIN"/>
    <property type="match status" value="1"/>
</dbReference>
<evidence type="ECO:0000313" key="7">
    <source>
        <dbReference type="EMBL" id="MCA9758564.1"/>
    </source>
</evidence>
<accession>A0A956NK47</accession>
<proteinExistence type="inferred from homology"/>
<dbReference type="PANTHER" id="PTHR30290:SF9">
    <property type="entry name" value="OLIGOPEPTIDE-BINDING PROTEIN APPA"/>
    <property type="match status" value="1"/>
</dbReference>
<dbReference type="AlphaFoldDB" id="A0A956NK47"/>
<feature type="signal peptide" evidence="5">
    <location>
        <begin position="1"/>
        <end position="25"/>
    </location>
</feature>
<gene>
    <name evidence="7" type="ORF">KDA27_22400</name>
</gene>
<dbReference type="GO" id="GO:1904680">
    <property type="term" value="F:peptide transmembrane transporter activity"/>
    <property type="evidence" value="ECO:0007669"/>
    <property type="project" value="TreeGrafter"/>
</dbReference>
<comment type="similarity">
    <text evidence="1">Belongs to the bacterial solute-binding protein 5 family.</text>
</comment>
<evidence type="ECO:0000256" key="1">
    <source>
        <dbReference type="ARBA" id="ARBA00005695"/>
    </source>
</evidence>
<evidence type="ECO:0000259" key="6">
    <source>
        <dbReference type="Pfam" id="PF00496"/>
    </source>
</evidence>
<dbReference type="Proteomes" id="UP000739538">
    <property type="component" value="Unassembled WGS sequence"/>
</dbReference>
<dbReference type="GO" id="GO:0042597">
    <property type="term" value="C:periplasmic space"/>
    <property type="evidence" value="ECO:0007669"/>
    <property type="project" value="UniProtKB-ARBA"/>
</dbReference>
<evidence type="ECO:0000256" key="5">
    <source>
        <dbReference type="SAM" id="SignalP"/>
    </source>
</evidence>
<feature type="region of interest" description="Disordered" evidence="4">
    <location>
        <begin position="39"/>
        <end position="60"/>
    </location>
</feature>
<reference evidence="7" key="1">
    <citation type="submission" date="2020-04" db="EMBL/GenBank/DDBJ databases">
        <authorList>
            <person name="Zhang T."/>
        </authorList>
    </citation>
    <scope>NUCLEOTIDE SEQUENCE</scope>
    <source>
        <strain evidence="7">HKST-UBA02</strain>
    </source>
</reference>
<comment type="caution">
    <text evidence="7">The sequence shown here is derived from an EMBL/GenBank/DDBJ whole genome shotgun (WGS) entry which is preliminary data.</text>
</comment>
<dbReference type="EMBL" id="JAGQHS010000185">
    <property type="protein sequence ID" value="MCA9758564.1"/>
    <property type="molecule type" value="Genomic_DNA"/>
</dbReference>
<dbReference type="InterPro" id="IPR030678">
    <property type="entry name" value="Peptide/Ni-bd"/>
</dbReference>
<feature type="chain" id="PRO_5037096189" description="Solute-binding protein family 5 domain-containing protein" evidence="5">
    <location>
        <begin position="26"/>
        <end position="688"/>
    </location>
</feature>
<dbReference type="Gene3D" id="3.40.190.10">
    <property type="entry name" value="Periplasmic binding protein-like II"/>
    <property type="match status" value="1"/>
</dbReference>
<name>A0A956NK47_UNCEI</name>
<sequence length="688" mass="78001">MTKYQRLRSVGTLCLPIALGALLFAAGCGGGSNYPEDGDAPAKAGSSGGSTSGGATDDAYAGVPPEMAAAGVTKFDLAGPGQPPADFFNPDKRTVKPAMGGRVIQHIASEPANLNFMTENSAVIHWIHYDIHSSLIEFNPATWVYDPVLCTSYDIEDTIVLKGGRGDDNSNVLFGLINEDGDDYVVTSGSHFNSTSERRIPKSEVEELVRGSVFTFHLRENVKWHDGERFDADDVIFTMDSFKNPNVDCDEKRWQFDPVIKTERLSDFAVRFHYKDQYFAALQIFSDGFCILPSHLYNLSDPMNVDYDPNATAEAQGTYVNENPHNINWVGLGPYKLTKWEKGQYLEAERFDGFWNPAPEYAGYVDVIRWRYISDDNSAFQALLNKEVDIFDRVKSEDFVGEATESDVFKESFYKSYTYVGSIGFTVWNTYKPQFEDYRVRQALAYAFDADEWTRTNYQGLALRGTFSQFRFGPAYDQSVEPIPYDVTKAEELLTDAGWYDRDGNGVVDKDGKDLVINALMPTGNKASETLLQKMQEQYAQVGVKMTIQPLEWATFIERILDRDFDAANLAWTLNDIEGDPYGSWHKDEATFDRRTGNMAGYRDDVASDLIDRGRVELDPEKRYEIWHELHRRIYDQQPFLFGWNVPRKIAFNKDLRGVRLYKFSPGYRLRDFYYEEGTPGTRPLPGA</sequence>
<protein>
    <recommendedName>
        <fullName evidence="6">Solute-binding protein family 5 domain-containing protein</fullName>
    </recommendedName>
</protein>
<feature type="domain" description="Solute-binding protein family 5" evidence="6">
    <location>
        <begin position="211"/>
        <end position="585"/>
    </location>
</feature>
<dbReference type="GO" id="GO:0015833">
    <property type="term" value="P:peptide transport"/>
    <property type="evidence" value="ECO:0007669"/>
    <property type="project" value="TreeGrafter"/>
</dbReference>
<dbReference type="InterPro" id="IPR000914">
    <property type="entry name" value="SBP_5_dom"/>
</dbReference>
<dbReference type="InterPro" id="IPR039424">
    <property type="entry name" value="SBP_5"/>
</dbReference>
<dbReference type="PANTHER" id="PTHR30290">
    <property type="entry name" value="PERIPLASMIC BINDING COMPONENT OF ABC TRANSPORTER"/>
    <property type="match status" value="1"/>
</dbReference>
<evidence type="ECO:0000313" key="8">
    <source>
        <dbReference type="Proteomes" id="UP000739538"/>
    </source>
</evidence>
<evidence type="ECO:0000256" key="3">
    <source>
        <dbReference type="ARBA" id="ARBA00022729"/>
    </source>
</evidence>
<dbReference type="SUPFAM" id="SSF53850">
    <property type="entry name" value="Periplasmic binding protein-like II"/>
    <property type="match status" value="1"/>
</dbReference>
<dbReference type="Pfam" id="PF00496">
    <property type="entry name" value="SBP_bac_5"/>
    <property type="match status" value="1"/>
</dbReference>
<dbReference type="Gene3D" id="3.10.105.10">
    <property type="entry name" value="Dipeptide-binding Protein, Domain 3"/>
    <property type="match status" value="1"/>
</dbReference>
<organism evidence="7 8">
    <name type="scientific">Eiseniibacteriota bacterium</name>
    <dbReference type="NCBI Taxonomy" id="2212470"/>
    <lineage>
        <taxon>Bacteria</taxon>
        <taxon>Candidatus Eiseniibacteriota</taxon>
    </lineage>
</organism>
<dbReference type="PIRSF" id="PIRSF002741">
    <property type="entry name" value="MppA"/>
    <property type="match status" value="1"/>
</dbReference>
<dbReference type="GO" id="GO:0043190">
    <property type="term" value="C:ATP-binding cassette (ABC) transporter complex"/>
    <property type="evidence" value="ECO:0007669"/>
    <property type="project" value="InterPro"/>
</dbReference>
<keyword evidence="2" id="KW-0813">Transport</keyword>
<reference evidence="7" key="2">
    <citation type="journal article" date="2021" name="Microbiome">
        <title>Successional dynamics and alternative stable states in a saline activated sludge microbial community over 9 years.</title>
        <authorList>
            <person name="Wang Y."/>
            <person name="Ye J."/>
            <person name="Ju F."/>
            <person name="Liu L."/>
            <person name="Boyd J.A."/>
            <person name="Deng Y."/>
            <person name="Parks D.H."/>
            <person name="Jiang X."/>
            <person name="Yin X."/>
            <person name="Woodcroft B.J."/>
            <person name="Tyson G.W."/>
            <person name="Hugenholtz P."/>
            <person name="Polz M.F."/>
            <person name="Zhang T."/>
        </authorList>
    </citation>
    <scope>NUCLEOTIDE SEQUENCE</scope>
    <source>
        <strain evidence="7">HKST-UBA02</strain>
    </source>
</reference>
<evidence type="ECO:0000256" key="2">
    <source>
        <dbReference type="ARBA" id="ARBA00022448"/>
    </source>
</evidence>
<evidence type="ECO:0000256" key="4">
    <source>
        <dbReference type="SAM" id="MobiDB-lite"/>
    </source>
</evidence>